<dbReference type="GO" id="GO:0005886">
    <property type="term" value="C:plasma membrane"/>
    <property type="evidence" value="ECO:0007669"/>
    <property type="project" value="TreeGrafter"/>
</dbReference>
<feature type="transmembrane region" description="Helical" evidence="2">
    <location>
        <begin position="36"/>
        <end position="56"/>
    </location>
</feature>
<keyword evidence="2" id="KW-0472">Membrane</keyword>
<proteinExistence type="predicted"/>
<dbReference type="InterPro" id="IPR051384">
    <property type="entry name" value="Mth_GPCR"/>
</dbReference>
<comment type="caution">
    <text evidence="3">The sequence shown here is derived from an EMBL/GenBank/DDBJ whole genome shotgun (WGS) entry which is preliminary data.</text>
</comment>
<gene>
    <name evidence="3" type="ORF">Ocin01_18719</name>
</gene>
<evidence type="ECO:0000313" key="4">
    <source>
        <dbReference type="Proteomes" id="UP000094527"/>
    </source>
</evidence>
<dbReference type="AlphaFoldDB" id="A0A1D2M4S1"/>
<dbReference type="Proteomes" id="UP000094527">
    <property type="component" value="Unassembled WGS sequence"/>
</dbReference>
<evidence type="ECO:0000256" key="1">
    <source>
        <dbReference type="SAM" id="MobiDB-lite"/>
    </source>
</evidence>
<reference evidence="3 4" key="1">
    <citation type="journal article" date="2016" name="Genome Biol. Evol.">
        <title>Gene Family Evolution Reflects Adaptation to Soil Environmental Stressors in the Genome of the Collembolan Orchesella cincta.</title>
        <authorList>
            <person name="Faddeeva-Vakhrusheva A."/>
            <person name="Derks M.F."/>
            <person name="Anvar S.Y."/>
            <person name="Agamennone V."/>
            <person name="Suring W."/>
            <person name="Smit S."/>
            <person name="van Straalen N.M."/>
            <person name="Roelofs D."/>
        </authorList>
    </citation>
    <scope>NUCLEOTIDE SEQUENCE [LARGE SCALE GENOMIC DNA]</scope>
    <source>
        <tissue evidence="3">Mixed pool</tissue>
    </source>
</reference>
<keyword evidence="4" id="KW-1185">Reference proteome</keyword>
<feature type="transmembrane region" description="Helical" evidence="2">
    <location>
        <begin position="86"/>
        <end position="108"/>
    </location>
</feature>
<evidence type="ECO:0000313" key="3">
    <source>
        <dbReference type="EMBL" id="ODM87963.1"/>
    </source>
</evidence>
<feature type="region of interest" description="Disordered" evidence="1">
    <location>
        <begin position="146"/>
        <end position="165"/>
    </location>
</feature>
<dbReference type="EMBL" id="LJIJ01004317">
    <property type="protein sequence ID" value="ODM87963.1"/>
    <property type="molecule type" value="Genomic_DNA"/>
</dbReference>
<name>A0A1D2M4S1_ORCCI</name>
<keyword evidence="2" id="KW-0812">Transmembrane</keyword>
<dbReference type="PANTHER" id="PTHR47154:SF2">
    <property type="entry name" value="G-PROTEIN COUPLED RECEPTOR MTH-RELATED"/>
    <property type="match status" value="1"/>
</dbReference>
<evidence type="ECO:0000256" key="2">
    <source>
        <dbReference type="SAM" id="Phobius"/>
    </source>
</evidence>
<dbReference type="PANTHER" id="PTHR47154">
    <property type="entry name" value="G-PROTEIN COUPLED RECEPTOR MTH-RELATED"/>
    <property type="match status" value="1"/>
</dbReference>
<dbReference type="Gene3D" id="1.20.1070.10">
    <property type="entry name" value="Rhodopsin 7-helix transmembrane proteins"/>
    <property type="match status" value="1"/>
</dbReference>
<sequence length="238" mass="26281">MFDAMYRDFATSPVILPAYGKSVCSMSNSDGITFYLYIPISVLLLFNIGFFLATIMTMMQYKKGIRDAFNGISNNTSTKVDQSFGIYARLFIIMGIFWITQIVCWFALPQSDNSKTFLSLCISGGCCTTPPDISRKISMPSHAMSLTRKGTRHTSQDMSTETAKHRISTESNKTIVLNVRNPVPSITSEDSRKISVTSNETVISHVESGFKVPGVMDDNKLNGLSRTVSSEPAAETSF</sequence>
<dbReference type="GO" id="GO:0008528">
    <property type="term" value="F:G protein-coupled peptide receptor activity"/>
    <property type="evidence" value="ECO:0007669"/>
    <property type="project" value="TreeGrafter"/>
</dbReference>
<dbReference type="OrthoDB" id="7683403at2759"/>
<organism evidence="3 4">
    <name type="scientific">Orchesella cincta</name>
    <name type="common">Springtail</name>
    <name type="synonym">Podura cincta</name>
    <dbReference type="NCBI Taxonomy" id="48709"/>
    <lineage>
        <taxon>Eukaryota</taxon>
        <taxon>Metazoa</taxon>
        <taxon>Ecdysozoa</taxon>
        <taxon>Arthropoda</taxon>
        <taxon>Hexapoda</taxon>
        <taxon>Collembola</taxon>
        <taxon>Entomobryomorpha</taxon>
        <taxon>Entomobryoidea</taxon>
        <taxon>Orchesellidae</taxon>
        <taxon>Orchesellinae</taxon>
        <taxon>Orchesella</taxon>
    </lineage>
</organism>
<keyword evidence="3" id="KW-0675">Receptor</keyword>
<protein>
    <submittedName>
        <fullName evidence="3">Putative G-protein coupled receptor Mth-like 4</fullName>
    </submittedName>
</protein>
<accession>A0A1D2M4S1</accession>
<keyword evidence="2" id="KW-1133">Transmembrane helix</keyword>